<sequence length="160" mass="17902">MSWSGPAVNSAHGGYGVVAGPFYFCITKKNLRRKTKRLKPSSNKSNRKNKTVNEVHFALLYLKREGSVSREYICQLGDLQKPVHVEEKQNPVVSSISDVYDNLLECFKSIFCDPSTTPYFKSTISLITTALSPASPLVYPDFRMCFLVLVTPLSETTKVS</sequence>
<dbReference type="AlphaFoldDB" id="A0A8S9S831"/>
<comment type="caution">
    <text evidence="1">The sequence shown here is derived from an EMBL/GenBank/DDBJ whole genome shotgun (WGS) entry which is preliminary data.</text>
</comment>
<gene>
    <name evidence="1" type="ORF">F2Q69_00025560</name>
</gene>
<name>A0A8S9S831_BRACR</name>
<dbReference type="Proteomes" id="UP000712600">
    <property type="component" value="Unassembled WGS sequence"/>
</dbReference>
<evidence type="ECO:0000313" key="1">
    <source>
        <dbReference type="EMBL" id="KAF3588362.1"/>
    </source>
</evidence>
<dbReference type="EMBL" id="QGKX02000088">
    <property type="protein sequence ID" value="KAF3588362.1"/>
    <property type="molecule type" value="Genomic_DNA"/>
</dbReference>
<reference evidence="1" key="1">
    <citation type="submission" date="2019-12" db="EMBL/GenBank/DDBJ databases">
        <title>Genome sequencing and annotation of Brassica cretica.</title>
        <authorList>
            <person name="Studholme D.J."/>
            <person name="Sarris P."/>
        </authorList>
    </citation>
    <scope>NUCLEOTIDE SEQUENCE</scope>
    <source>
        <strain evidence="1">PFS-109/04</strain>
        <tissue evidence="1">Leaf</tissue>
    </source>
</reference>
<organism evidence="1 2">
    <name type="scientific">Brassica cretica</name>
    <name type="common">Mustard</name>
    <dbReference type="NCBI Taxonomy" id="69181"/>
    <lineage>
        <taxon>Eukaryota</taxon>
        <taxon>Viridiplantae</taxon>
        <taxon>Streptophyta</taxon>
        <taxon>Embryophyta</taxon>
        <taxon>Tracheophyta</taxon>
        <taxon>Spermatophyta</taxon>
        <taxon>Magnoliopsida</taxon>
        <taxon>eudicotyledons</taxon>
        <taxon>Gunneridae</taxon>
        <taxon>Pentapetalae</taxon>
        <taxon>rosids</taxon>
        <taxon>malvids</taxon>
        <taxon>Brassicales</taxon>
        <taxon>Brassicaceae</taxon>
        <taxon>Brassiceae</taxon>
        <taxon>Brassica</taxon>
    </lineage>
</organism>
<accession>A0A8S9S831</accession>
<proteinExistence type="predicted"/>
<protein>
    <submittedName>
        <fullName evidence="1">Uncharacterized protein</fullName>
    </submittedName>
</protein>
<evidence type="ECO:0000313" key="2">
    <source>
        <dbReference type="Proteomes" id="UP000712600"/>
    </source>
</evidence>